<dbReference type="OrthoDB" id="1882547at2759"/>
<sequence length="601" mass="67370">MRLSKEVADKTRELRQMRGEELEGLSLEELQQIEKRLEAGLNRVLEIKGTRFVDEITKLQRKMEIMNEGKLSLLTEMDCMVMEEGQSSESIITTNNVCSSNSGPSPEDDCSNASLKLGLFSPLARSYPSIFSEWNAPRPMHSHLLNRALQQQTSNAQEADLWSPLPNQGWEACADNQDTQSLRTKSQLYIQVFLDGGLNQQRMGICDAVAVAKILNATLVIPYLEVNPVWQDTSSFADIFDVDHFISVLSGDVTIVKELPSDYSWSTREYYATGIRNTRIKTAPVHASATWYLENVLPVMQSYGIAAIAPFSHRLAFDNLPSDIQHLRCKVNFHALVFVPHVRTLGDALVSRLRSPPSLNSASSATHFHRRGNDRAGAGKYVVLHLRFDKDMAAHSACDFGGGKAEKLALAKYRQVLWQGRVLNSQFTDEELRGQGRCPLTPEEIGLLLAALGFNNSTRLYLASHKVYGGEARISALRQLFPFMEDKKSLASSHELSKVEGKASLLAAVDYYVSMQSNIFISASPGNMHNALLGHRAYKNLKTIRPNMTLLGKLFLNKTMEWSEFQLAVQQGHKNRHGQMRIRKEKQSIYTYPAPDCMCKA</sequence>
<dbReference type="GO" id="GO:0016020">
    <property type="term" value="C:membrane"/>
    <property type="evidence" value="ECO:0007669"/>
    <property type="project" value="UniProtKB-SubCell"/>
</dbReference>
<gene>
    <name evidence="14" type="ORF">K7X08_000498</name>
</gene>
<keyword evidence="5" id="KW-0808">Transferase</keyword>
<dbReference type="GO" id="GO:0003700">
    <property type="term" value="F:DNA-binding transcription factor activity"/>
    <property type="evidence" value="ECO:0007669"/>
    <property type="project" value="InterPro"/>
</dbReference>
<evidence type="ECO:0000256" key="5">
    <source>
        <dbReference type="ARBA" id="ARBA00022679"/>
    </source>
</evidence>
<keyword evidence="7" id="KW-1133">Transmembrane helix</keyword>
<keyword evidence="11" id="KW-0119">Carbohydrate metabolism</keyword>
<proteinExistence type="inferred from homology"/>
<evidence type="ECO:0000259" key="13">
    <source>
        <dbReference type="PROSITE" id="PS51297"/>
    </source>
</evidence>
<dbReference type="GO" id="GO:0016757">
    <property type="term" value="F:glycosyltransferase activity"/>
    <property type="evidence" value="ECO:0007669"/>
    <property type="project" value="UniProtKB-KW"/>
</dbReference>
<dbReference type="Pfam" id="PF01486">
    <property type="entry name" value="K-box"/>
    <property type="match status" value="1"/>
</dbReference>
<dbReference type="PROSITE" id="PS51297">
    <property type="entry name" value="K_BOX"/>
    <property type="match status" value="1"/>
</dbReference>
<dbReference type="PANTHER" id="PTHR31933:SF7">
    <property type="entry name" value="O-FUCOSYLTRANSFERASE FAMILY PROTEIN"/>
    <property type="match status" value="1"/>
</dbReference>
<feature type="domain" description="K-box" evidence="13">
    <location>
        <begin position="1"/>
        <end position="80"/>
    </location>
</feature>
<evidence type="ECO:0000256" key="11">
    <source>
        <dbReference type="ARBA" id="ARBA00023277"/>
    </source>
</evidence>
<comment type="similarity">
    <text evidence="3">Belongs to the glycosyltransferase GT106 family.</text>
</comment>
<comment type="subcellular location">
    <subcellularLocation>
        <location evidence="1">Membrane</location>
        <topology evidence="1">Single-pass membrane protein</topology>
    </subcellularLocation>
</comment>
<dbReference type="InterPro" id="IPR019378">
    <property type="entry name" value="GDP-Fuc_O-FucTrfase"/>
</dbReference>
<evidence type="ECO:0000313" key="15">
    <source>
        <dbReference type="Proteomes" id="UP001152561"/>
    </source>
</evidence>
<dbReference type="InterPro" id="IPR024709">
    <property type="entry name" value="FucosylTrfase_pln"/>
</dbReference>
<dbReference type="InterPro" id="IPR002487">
    <property type="entry name" value="TF_Kbox"/>
</dbReference>
<dbReference type="Proteomes" id="UP001152561">
    <property type="component" value="Unassembled WGS sequence"/>
</dbReference>
<evidence type="ECO:0000256" key="12">
    <source>
        <dbReference type="ARBA" id="ARBA00030350"/>
    </source>
</evidence>
<dbReference type="EMBL" id="JAJAGQ010000010">
    <property type="protein sequence ID" value="KAJ8551128.1"/>
    <property type="molecule type" value="Genomic_DNA"/>
</dbReference>
<dbReference type="InterPro" id="IPR052272">
    <property type="entry name" value="GT106_glycosyltransferase"/>
</dbReference>
<organism evidence="14 15">
    <name type="scientific">Anisodus acutangulus</name>
    <dbReference type="NCBI Taxonomy" id="402998"/>
    <lineage>
        <taxon>Eukaryota</taxon>
        <taxon>Viridiplantae</taxon>
        <taxon>Streptophyta</taxon>
        <taxon>Embryophyta</taxon>
        <taxon>Tracheophyta</taxon>
        <taxon>Spermatophyta</taxon>
        <taxon>Magnoliopsida</taxon>
        <taxon>eudicotyledons</taxon>
        <taxon>Gunneridae</taxon>
        <taxon>Pentapetalae</taxon>
        <taxon>asterids</taxon>
        <taxon>lamiids</taxon>
        <taxon>Solanales</taxon>
        <taxon>Solanaceae</taxon>
        <taxon>Solanoideae</taxon>
        <taxon>Hyoscyameae</taxon>
        <taxon>Anisodus</taxon>
    </lineage>
</organism>
<dbReference type="GO" id="GO:0005634">
    <property type="term" value="C:nucleus"/>
    <property type="evidence" value="ECO:0007669"/>
    <property type="project" value="InterPro"/>
</dbReference>
<evidence type="ECO:0000256" key="1">
    <source>
        <dbReference type="ARBA" id="ARBA00004167"/>
    </source>
</evidence>
<dbReference type="PANTHER" id="PTHR31933">
    <property type="entry name" value="O-FUCOSYLTRANSFERASE 2-RELATED"/>
    <property type="match status" value="1"/>
</dbReference>
<accession>A0A9Q1M732</accession>
<keyword evidence="8" id="KW-0472">Membrane</keyword>
<keyword evidence="15" id="KW-1185">Reference proteome</keyword>
<evidence type="ECO:0000256" key="6">
    <source>
        <dbReference type="ARBA" id="ARBA00022692"/>
    </source>
</evidence>
<keyword evidence="6" id="KW-0812">Transmembrane</keyword>
<evidence type="ECO:0000256" key="9">
    <source>
        <dbReference type="ARBA" id="ARBA00023180"/>
    </source>
</evidence>
<comment type="pathway">
    <text evidence="2">Glycan metabolism.</text>
</comment>
<evidence type="ECO:0000256" key="7">
    <source>
        <dbReference type="ARBA" id="ARBA00022989"/>
    </source>
</evidence>
<dbReference type="GO" id="GO:0006004">
    <property type="term" value="P:fucose metabolic process"/>
    <property type="evidence" value="ECO:0007669"/>
    <property type="project" value="UniProtKB-KW"/>
</dbReference>
<dbReference type="AlphaFoldDB" id="A0A9Q1M732"/>
<reference evidence="15" key="1">
    <citation type="journal article" date="2023" name="Proc. Natl. Acad. Sci. U.S.A.">
        <title>Genomic and structural basis for evolution of tropane alkaloid biosynthesis.</title>
        <authorList>
            <person name="Wanga Y.-J."/>
            <person name="Taina T."/>
            <person name="Yua J.-Y."/>
            <person name="Lia J."/>
            <person name="Xua B."/>
            <person name="Chenc J."/>
            <person name="D'Auriad J.C."/>
            <person name="Huanga J.-P."/>
            <person name="Huanga S.-X."/>
        </authorList>
    </citation>
    <scope>NUCLEOTIDE SEQUENCE [LARGE SCALE GENOMIC DNA]</scope>
    <source>
        <strain evidence="15">cv. KIB-2019</strain>
    </source>
</reference>
<evidence type="ECO:0000256" key="8">
    <source>
        <dbReference type="ARBA" id="ARBA00023136"/>
    </source>
</evidence>
<keyword evidence="9" id="KW-0325">Glycoprotein</keyword>
<evidence type="ECO:0000256" key="2">
    <source>
        <dbReference type="ARBA" id="ARBA00004881"/>
    </source>
</evidence>
<keyword evidence="10" id="KW-0294">Fucose metabolism</keyword>
<evidence type="ECO:0000256" key="10">
    <source>
        <dbReference type="ARBA" id="ARBA00023253"/>
    </source>
</evidence>
<keyword evidence="4" id="KW-0328">Glycosyltransferase</keyword>
<evidence type="ECO:0000313" key="14">
    <source>
        <dbReference type="EMBL" id="KAJ8551128.1"/>
    </source>
</evidence>
<dbReference type="CDD" id="cd11299">
    <property type="entry name" value="O-FucT_plant"/>
    <property type="match status" value="1"/>
</dbReference>
<protein>
    <recommendedName>
        <fullName evidence="12">O-fucosyltransferase family protein</fullName>
    </recommendedName>
</protein>
<comment type="caution">
    <text evidence="14">The sequence shown here is derived from an EMBL/GenBank/DDBJ whole genome shotgun (WGS) entry which is preliminary data.</text>
</comment>
<name>A0A9Q1M732_9SOLA</name>
<dbReference type="Pfam" id="PF10250">
    <property type="entry name" value="O-FucT"/>
    <property type="match status" value="1"/>
</dbReference>
<evidence type="ECO:0000256" key="4">
    <source>
        <dbReference type="ARBA" id="ARBA00022676"/>
    </source>
</evidence>
<evidence type="ECO:0000256" key="3">
    <source>
        <dbReference type="ARBA" id="ARBA00007737"/>
    </source>
</evidence>